<dbReference type="FunCoup" id="A0A317XX55">
    <property type="interactions" value="156"/>
</dbReference>
<keyword evidence="1 6" id="KW-0963">Cytoplasm</keyword>
<name>A0A317XX55_9BASI</name>
<dbReference type="GO" id="GO:0000455">
    <property type="term" value="P:enzyme-directed rRNA pseudouridine synthesis"/>
    <property type="evidence" value="ECO:0007669"/>
    <property type="project" value="UniProtKB-UniRule"/>
</dbReference>
<dbReference type="InterPro" id="IPR007209">
    <property type="entry name" value="RNaseL-inhib-like_metal-bd_dom"/>
</dbReference>
<gene>
    <name evidence="6" type="primary">TSR3</name>
    <name evidence="10" type="ORF">BCV70DRAFT_196713</name>
</gene>
<feature type="domain" description="16S/18S rRNA aminocarboxypropyltransferase Tsr3 C-terminal" evidence="8">
    <location>
        <begin position="177"/>
        <end position="301"/>
    </location>
</feature>
<dbReference type="Pfam" id="PF04068">
    <property type="entry name" value="Fer4_RLI"/>
    <property type="match status" value="1"/>
</dbReference>
<dbReference type="GO" id="GO:0030490">
    <property type="term" value="P:maturation of SSU-rRNA"/>
    <property type="evidence" value="ECO:0007669"/>
    <property type="project" value="TreeGrafter"/>
</dbReference>
<dbReference type="EC" id="2.5.1.157" evidence="6"/>
<evidence type="ECO:0000256" key="2">
    <source>
        <dbReference type="ARBA" id="ARBA00022517"/>
    </source>
</evidence>
<feature type="binding site" evidence="6">
    <location>
        <position position="226"/>
    </location>
    <ligand>
        <name>S-adenosyl-L-methionine</name>
        <dbReference type="ChEBI" id="CHEBI:59789"/>
    </ligand>
</feature>
<evidence type="ECO:0000313" key="11">
    <source>
        <dbReference type="Proteomes" id="UP000246740"/>
    </source>
</evidence>
<evidence type="ECO:0000256" key="7">
    <source>
        <dbReference type="SAM" id="MobiDB-lite"/>
    </source>
</evidence>
<evidence type="ECO:0000256" key="4">
    <source>
        <dbReference type="ARBA" id="ARBA00022679"/>
    </source>
</evidence>
<keyword evidence="11" id="KW-1185">Reference proteome</keyword>
<dbReference type="InterPro" id="IPR007177">
    <property type="entry name" value="Tsr3_C"/>
</dbReference>
<feature type="region of interest" description="Disordered" evidence="7">
    <location>
        <begin position="307"/>
        <end position="357"/>
    </location>
</feature>
<dbReference type="OrthoDB" id="10262062at2759"/>
<dbReference type="HAMAP" id="MF_01116">
    <property type="entry name" value="TSR3"/>
    <property type="match status" value="1"/>
</dbReference>
<dbReference type="GO" id="GO:1904047">
    <property type="term" value="F:S-adenosyl-L-methionine binding"/>
    <property type="evidence" value="ECO:0007669"/>
    <property type="project" value="UniProtKB-UniRule"/>
</dbReference>
<evidence type="ECO:0000256" key="5">
    <source>
        <dbReference type="ARBA" id="ARBA00022691"/>
    </source>
</evidence>
<dbReference type="InterPro" id="IPR022968">
    <property type="entry name" value="Tsr3-like"/>
</dbReference>
<protein>
    <recommendedName>
        <fullName evidence="6">18S rRNA aminocarboxypropyltransferase</fullName>
        <ecNumber evidence="6">2.5.1.157</ecNumber>
    </recommendedName>
</protein>
<dbReference type="PANTHER" id="PTHR20426:SF0">
    <property type="entry name" value="18S RRNA AMINOCARBOXYPROPYLTRANSFERASE"/>
    <property type="match status" value="1"/>
</dbReference>
<proteinExistence type="inferred from homology"/>
<dbReference type="PANTHER" id="PTHR20426">
    <property type="entry name" value="RIBOSOME BIOGENESIS PROTEIN TSR3 HOMOLOG"/>
    <property type="match status" value="1"/>
</dbReference>
<evidence type="ECO:0000256" key="1">
    <source>
        <dbReference type="ARBA" id="ARBA00022490"/>
    </source>
</evidence>
<feature type="binding site" evidence="6">
    <location>
        <position position="203"/>
    </location>
    <ligand>
        <name>S-adenosyl-L-methionine</name>
        <dbReference type="ChEBI" id="CHEBI:59789"/>
    </ligand>
</feature>
<accession>A0A317XX55</accession>
<evidence type="ECO:0000256" key="3">
    <source>
        <dbReference type="ARBA" id="ARBA00022552"/>
    </source>
</evidence>
<feature type="compositionally biased region" description="Basic and acidic residues" evidence="7">
    <location>
        <begin position="89"/>
        <end position="100"/>
    </location>
</feature>
<dbReference type="InParanoid" id="A0A317XX55"/>
<keyword evidence="4 6" id="KW-0808">Transferase</keyword>
<keyword evidence="6" id="KW-0539">Nucleus</keyword>
<sequence>MAKGGGGSRGRGGGASRGGASRGRGRGGKGGRGVADRYASVFDEDSWRPDSAIDTPRSRGTATAETNSEDASSDGQAVSSSSEDDDINEGDRRARRADEDQHSDEEEGSEVDTDEDVGDDDSSATDSVDGGSDVDSIDVPVAMWDFNHCDPKRCSGKKLSRLGLIQELRVGQKFRGIVLTPNATQTLSPADADIVRANGVAVVECSWARLDEIPFGKLKSPHERLLPHMIATNPVNYGKPMKLNCVEALAAAFYLCSMPAEGRLLLSKFGWGEHFPKINSRWIRAYRDCNSSAEVDELARKMVEEDRLEKEESKRQFDEQGGIQGTLDRIADEAATTSHQETDVTSDDEREAEQRALQQDFSRIVRITDPSAV</sequence>
<evidence type="ECO:0000313" key="10">
    <source>
        <dbReference type="EMBL" id="PWZ02468.1"/>
    </source>
</evidence>
<keyword evidence="3 6" id="KW-0698">rRNA processing</keyword>
<dbReference type="GO" id="GO:0005634">
    <property type="term" value="C:nucleus"/>
    <property type="evidence" value="ECO:0007669"/>
    <property type="project" value="UniProtKB-SubCell"/>
</dbReference>
<comment type="function">
    <text evidence="6">Aminocarboxypropyltransferase that catalyzes the aminocarboxypropyl transfer on pseudouridine at position 1191 (Psi1191) in 18S rRNA. It constitutes the last step in biosynthesis of the hypermodified N1-methyl-N3-(3-amino-3-carboxypropyl) pseudouridine (m1acp3-Psi) conserved in eukaryotic 18S rRNA.</text>
</comment>
<reference evidence="10 11" key="1">
    <citation type="journal article" date="2018" name="Mol. Biol. Evol.">
        <title>Broad Genomic Sampling Reveals a Smut Pathogenic Ancestry of the Fungal Clade Ustilaginomycotina.</title>
        <authorList>
            <person name="Kijpornyongpan T."/>
            <person name="Mondo S.J."/>
            <person name="Barry K."/>
            <person name="Sandor L."/>
            <person name="Lee J."/>
            <person name="Lipzen A."/>
            <person name="Pangilinan J."/>
            <person name="LaButti K."/>
            <person name="Hainaut M."/>
            <person name="Henrissat B."/>
            <person name="Grigoriev I.V."/>
            <person name="Spatafora J.W."/>
            <person name="Aime M.C."/>
        </authorList>
    </citation>
    <scope>NUCLEOTIDE SEQUENCE [LARGE SCALE GENOMIC DNA]</scope>
    <source>
        <strain evidence="10 11">MCA 3645</strain>
    </source>
</reference>
<dbReference type="STRING" id="1882483.A0A317XX55"/>
<feature type="compositionally biased region" description="Low complexity" evidence="7">
    <location>
        <begin position="124"/>
        <end position="136"/>
    </location>
</feature>
<keyword evidence="5 6" id="KW-0949">S-adenosyl-L-methionine</keyword>
<evidence type="ECO:0000259" key="8">
    <source>
        <dbReference type="Pfam" id="PF04034"/>
    </source>
</evidence>
<feature type="compositionally biased region" description="Gly residues" evidence="7">
    <location>
        <begin position="1"/>
        <end position="22"/>
    </location>
</feature>
<feature type="binding site" evidence="6">
    <location>
        <position position="155"/>
    </location>
    <ligand>
        <name>S-adenosyl-L-methionine</name>
        <dbReference type="ChEBI" id="CHEBI:59789"/>
    </ligand>
</feature>
<comment type="subcellular location">
    <subcellularLocation>
        <location evidence="6">Cytoplasm</location>
    </subcellularLocation>
    <subcellularLocation>
        <location evidence="6">Nucleus</location>
    </subcellularLocation>
</comment>
<dbReference type="Pfam" id="PF04034">
    <property type="entry name" value="Ribo_biogen_C"/>
    <property type="match status" value="1"/>
</dbReference>
<organism evidence="10 11">
    <name type="scientific">Testicularia cyperi</name>
    <dbReference type="NCBI Taxonomy" id="1882483"/>
    <lineage>
        <taxon>Eukaryota</taxon>
        <taxon>Fungi</taxon>
        <taxon>Dikarya</taxon>
        <taxon>Basidiomycota</taxon>
        <taxon>Ustilaginomycotina</taxon>
        <taxon>Ustilaginomycetes</taxon>
        <taxon>Ustilaginales</taxon>
        <taxon>Anthracoideaceae</taxon>
        <taxon>Testicularia</taxon>
    </lineage>
</organism>
<dbReference type="NCBIfam" id="NF002621">
    <property type="entry name" value="PRK02287.1"/>
    <property type="match status" value="1"/>
</dbReference>
<feature type="region of interest" description="Disordered" evidence="7">
    <location>
        <begin position="1"/>
        <end position="136"/>
    </location>
</feature>
<feature type="compositionally biased region" description="Basic and acidic residues" evidence="7">
    <location>
        <begin position="307"/>
        <end position="318"/>
    </location>
</feature>
<feature type="domain" description="RNase L inhibitor RLI-like possible metal-binding" evidence="9">
    <location>
        <begin position="139"/>
        <end position="173"/>
    </location>
</feature>
<dbReference type="GO" id="GO:0106388">
    <property type="term" value="F:rRNA small subunit aminocarboxypropyltransferase activity"/>
    <property type="evidence" value="ECO:0007669"/>
    <property type="project" value="UniProtKB-EC"/>
</dbReference>
<comment type="catalytic activity">
    <reaction evidence="6">
        <text>an N(1)-methylpseudouridine in rRNA + S-adenosyl-L-methionine = N(1)-methyl-N(3)-[(3S)-3-amino-3-carboxypropyl]pseudouridine in rRNA + S-methyl-5'-thioadenosine + H(+)</text>
        <dbReference type="Rhea" id="RHEA:63296"/>
        <dbReference type="Rhea" id="RHEA-COMP:11634"/>
        <dbReference type="Rhea" id="RHEA-COMP:16310"/>
        <dbReference type="ChEBI" id="CHEBI:15378"/>
        <dbReference type="ChEBI" id="CHEBI:17509"/>
        <dbReference type="ChEBI" id="CHEBI:59789"/>
        <dbReference type="ChEBI" id="CHEBI:74890"/>
        <dbReference type="ChEBI" id="CHEBI:146234"/>
        <dbReference type="EC" id="2.5.1.157"/>
    </reaction>
</comment>
<evidence type="ECO:0000256" key="6">
    <source>
        <dbReference type="HAMAP-Rule" id="MF_03146"/>
    </source>
</evidence>
<dbReference type="AlphaFoldDB" id="A0A317XX55"/>
<dbReference type="GO" id="GO:0005737">
    <property type="term" value="C:cytoplasm"/>
    <property type="evidence" value="ECO:0007669"/>
    <property type="project" value="UniProtKB-SubCell"/>
</dbReference>
<dbReference type="EMBL" id="KZ819188">
    <property type="protein sequence ID" value="PWZ02468.1"/>
    <property type="molecule type" value="Genomic_DNA"/>
</dbReference>
<comment type="caution">
    <text evidence="6">Lacks conserved residue(s) required for the propagation of feature annotation.</text>
</comment>
<comment type="catalytic activity">
    <reaction evidence="6">
        <text>N(1)-methylpseudouridine(1191) in yeast 18S rRNA + S-adenosyl-L-methionine = N(1)-methyl-N(3)-[(3S)-3-amino-3-carboxypropyl]pseudouridine(1191) in yeast 18S rRNA + S-methyl-5'-thioadenosine + H(+)</text>
        <dbReference type="Rhea" id="RHEA:63300"/>
        <dbReference type="Rhea" id="RHEA-COMP:13852"/>
        <dbReference type="Rhea" id="RHEA-COMP:16309"/>
        <dbReference type="ChEBI" id="CHEBI:15378"/>
        <dbReference type="ChEBI" id="CHEBI:17509"/>
        <dbReference type="ChEBI" id="CHEBI:59789"/>
        <dbReference type="ChEBI" id="CHEBI:74890"/>
        <dbReference type="ChEBI" id="CHEBI:146234"/>
    </reaction>
</comment>
<comment type="similarity">
    <text evidence="6">Belongs to the TDD superfamily. TSR3 family.</text>
</comment>
<keyword evidence="2 6" id="KW-0690">Ribosome biogenesis</keyword>
<dbReference type="Proteomes" id="UP000246740">
    <property type="component" value="Unassembled WGS sequence"/>
</dbReference>
<feature type="compositionally biased region" description="Acidic residues" evidence="7">
    <location>
        <begin position="101"/>
        <end position="123"/>
    </location>
</feature>
<evidence type="ECO:0000259" key="9">
    <source>
        <dbReference type="Pfam" id="PF04068"/>
    </source>
</evidence>